<dbReference type="InterPro" id="IPR025711">
    <property type="entry name" value="PepSY"/>
</dbReference>
<dbReference type="Pfam" id="PF03929">
    <property type="entry name" value="PepSY_TM"/>
    <property type="match status" value="1"/>
</dbReference>
<dbReference type="EMBL" id="JAENHM010000035">
    <property type="protein sequence ID" value="MBK1838110.1"/>
    <property type="molecule type" value="Genomic_DNA"/>
</dbReference>
<dbReference type="RefSeq" id="WP_200193320.1">
    <property type="nucleotide sequence ID" value="NZ_JAENHM010000035.1"/>
</dbReference>
<feature type="transmembrane region" description="Helical" evidence="1">
    <location>
        <begin position="221"/>
        <end position="247"/>
    </location>
</feature>
<keyword evidence="1" id="KW-1133">Transmembrane helix</keyword>
<dbReference type="Pfam" id="PF03413">
    <property type="entry name" value="PepSY"/>
    <property type="match status" value="1"/>
</dbReference>
<dbReference type="InterPro" id="IPR005625">
    <property type="entry name" value="PepSY-ass_TM"/>
</dbReference>
<evidence type="ECO:0000259" key="2">
    <source>
        <dbReference type="Pfam" id="PF03413"/>
    </source>
</evidence>
<dbReference type="Proteomes" id="UP000652760">
    <property type="component" value="Unassembled WGS sequence"/>
</dbReference>
<gene>
    <name evidence="3" type="ORF">JHL17_11870</name>
</gene>
<proteinExistence type="predicted"/>
<dbReference type="PANTHER" id="PTHR34219">
    <property type="entry name" value="IRON-REGULATED INNER MEMBRANE PROTEIN-RELATED"/>
    <property type="match status" value="1"/>
</dbReference>
<evidence type="ECO:0000256" key="1">
    <source>
        <dbReference type="SAM" id="Phobius"/>
    </source>
</evidence>
<evidence type="ECO:0000313" key="4">
    <source>
        <dbReference type="Proteomes" id="UP000652760"/>
    </source>
</evidence>
<feature type="transmembrane region" description="Helical" evidence="1">
    <location>
        <begin position="371"/>
        <end position="391"/>
    </location>
</feature>
<protein>
    <submittedName>
        <fullName evidence="3">PepSY domain-containing protein</fullName>
    </submittedName>
</protein>
<keyword evidence="1" id="KW-0812">Transmembrane</keyword>
<accession>A0ABS1F3V9</accession>
<feature type="domain" description="PepSY" evidence="2">
    <location>
        <begin position="280"/>
        <end position="339"/>
    </location>
</feature>
<name>A0ABS1F3V9_9PROT</name>
<evidence type="ECO:0000313" key="3">
    <source>
        <dbReference type="EMBL" id="MBK1838110.1"/>
    </source>
</evidence>
<keyword evidence="4" id="KW-1185">Reference proteome</keyword>
<comment type="caution">
    <text evidence="3">The sequence shown here is derived from an EMBL/GenBank/DDBJ whole genome shotgun (WGS) entry which is preliminary data.</text>
</comment>
<keyword evidence="1" id="KW-0472">Membrane</keyword>
<sequence>MGSTGRGSAGRAPGIVSRIGPGVLRQRVRRFVLLLHLTLGLAVGALLALTALTGSLLVFYVEIDRMLTPELVVPAGQGAGPEAVQSGPVPLERVVQALRDAHPARGGGWRLELPQGAGHPIMARYMKPQETADKAFAPLMVAVNPYNGEVLSSRFWGRTAMTWIYDLHYLLLAGDGGRTVLTLGGIGSLLILASGVYLWWPAAGKWGRALRPRLRSGFVRQVFDVHVLAGVYGLVVLLPLIVTGVVMEQPDWVKPVVELLSPMTAPPDLAAARDGAVVGADAALAAALARFPQAEPRWVEVPGKAGGAYHIRLFQAGEPGWRFPKTSVWVNGGDGTILDLRDPARWTAGDAFFGWQHPLHNGECFGLCCRILVAAAGLLPVLLLATGALRWRQKKRTRPVRAAA</sequence>
<organism evidence="3 4">
    <name type="scientific">Azospirillum endophyticum</name>
    <dbReference type="NCBI Taxonomy" id="2800326"/>
    <lineage>
        <taxon>Bacteria</taxon>
        <taxon>Pseudomonadati</taxon>
        <taxon>Pseudomonadota</taxon>
        <taxon>Alphaproteobacteria</taxon>
        <taxon>Rhodospirillales</taxon>
        <taxon>Azospirillaceae</taxon>
        <taxon>Azospirillum</taxon>
    </lineage>
</organism>
<reference evidence="4" key="1">
    <citation type="submission" date="2021-01" db="EMBL/GenBank/DDBJ databases">
        <title>Genome public.</title>
        <authorList>
            <person name="Liu C."/>
            <person name="Sun Q."/>
        </authorList>
    </citation>
    <scope>NUCLEOTIDE SEQUENCE [LARGE SCALE GENOMIC DNA]</scope>
    <source>
        <strain evidence="4">YIM B02556</strain>
    </source>
</reference>
<feature type="transmembrane region" description="Helical" evidence="1">
    <location>
        <begin position="31"/>
        <end position="61"/>
    </location>
</feature>
<feature type="transmembrane region" description="Helical" evidence="1">
    <location>
        <begin position="180"/>
        <end position="200"/>
    </location>
</feature>